<feature type="compositionally biased region" description="Low complexity" evidence="2">
    <location>
        <begin position="774"/>
        <end position="784"/>
    </location>
</feature>
<dbReference type="SUPFAM" id="SSF48726">
    <property type="entry name" value="Immunoglobulin"/>
    <property type="match status" value="1"/>
</dbReference>
<dbReference type="STRING" id="947166.A0A1D1V718"/>
<dbReference type="EMBL" id="BDGG01000003">
    <property type="protein sequence ID" value="GAU96700.1"/>
    <property type="molecule type" value="Genomic_DNA"/>
</dbReference>
<evidence type="ECO:0000313" key="7">
    <source>
        <dbReference type="Proteomes" id="UP000186922"/>
    </source>
</evidence>
<dbReference type="PANTHER" id="PTHR13817:SF172">
    <property type="entry name" value="IG-LIKE DOMAIN-CONTAINING PROTEIN"/>
    <property type="match status" value="1"/>
</dbReference>
<dbReference type="InterPro" id="IPR013783">
    <property type="entry name" value="Ig-like_fold"/>
</dbReference>
<dbReference type="PROSITE" id="PS50853">
    <property type="entry name" value="FN3"/>
    <property type="match status" value="2"/>
</dbReference>
<dbReference type="InterPro" id="IPR036116">
    <property type="entry name" value="FN3_sf"/>
</dbReference>
<dbReference type="Gene3D" id="2.60.40.10">
    <property type="entry name" value="Immunoglobulins"/>
    <property type="match status" value="3"/>
</dbReference>
<sequence length="797" mass="87627">MREIMDTSKLSWNFLLWIFVYVALKFSFAHGVPILHMDVTPPVVAIVGTDVKLSCSAVQWTDGYTITWSKNSTGEVLSKNLHIVSDPSKYSVTTVTSSELESTTWTLTIKDAMQTDGGEYTCSLKTEPPQFVTVPVIMQTPVISDLPTEVVRWDVSECCLSRGVSPPCMPLCNTMVFGFDIFEALRVSDRCRSHHDHWFKCLASERNHTPCCKRQHVPEKCMDLCLGNFSTVFREGNLDCLHFVAVIFQCFHDGRDAIPTPPRNVRVARLGTDALRISWSPPLKHGRQVNYTVIYKATGNNVGHGKALVLLPSVGVAKTTSTSELGLILPGLIPGEKYQIYVVALNVAGSSQPSETVTVEIPIPKTVGLPESLLEGILTNTTLNSLTALNGDKRLPSVTGEVLDVTTTTDLNLRKTETLPQDDYIVFDKCFKSRDFRATCAEVFKVSSVMGKNATVIQCRDSLPRFVKCAADGADHRKCCTRNAVPDTCTNWCAGQPTGLFDVCHVFLPRILACFKEGRLFLPSQPLDVEGSLQDGRVAVQWRAPEVRAEMVENYVITVEDRKTKNQSNLVVPKGGNSTVLLPLTYGTEYEVFVQAENFHGLSNHSATLLIEMGELSNNYEQNVQHANDSSSGPAIAVGVALAGIGLMVAFVGVAYWLRSKRTRKLTTHPKCNSAEPLAEGEQLRNPVNAFYIPGYFGKRGVSRKTNCSNDSESYATSFSCVRQASDVSDAVYSDATAVSDSGAYSWMFKNDKKTAAQVISHNPSPSAKPVPLRRSSCSRTTSTEQNIYDNNLPIKP</sequence>
<dbReference type="PROSITE" id="PS50835">
    <property type="entry name" value="IG_LIKE"/>
    <property type="match status" value="1"/>
</dbReference>
<feature type="region of interest" description="Disordered" evidence="2">
    <location>
        <begin position="761"/>
        <end position="797"/>
    </location>
</feature>
<dbReference type="InterPro" id="IPR007110">
    <property type="entry name" value="Ig-like_dom"/>
</dbReference>
<comment type="caution">
    <text evidence="6">The sequence shown here is derived from an EMBL/GenBank/DDBJ whole genome shotgun (WGS) entry which is preliminary data.</text>
</comment>
<dbReference type="SMART" id="SM00409">
    <property type="entry name" value="IG"/>
    <property type="match status" value="1"/>
</dbReference>
<dbReference type="Pfam" id="PF13927">
    <property type="entry name" value="Ig_3"/>
    <property type="match status" value="1"/>
</dbReference>
<accession>A0A1D1V718</accession>
<dbReference type="OrthoDB" id="5843172at2759"/>
<dbReference type="InterPro" id="IPR003598">
    <property type="entry name" value="Ig_sub2"/>
</dbReference>
<dbReference type="InterPro" id="IPR003961">
    <property type="entry name" value="FN3_dom"/>
</dbReference>
<dbReference type="InterPro" id="IPR050964">
    <property type="entry name" value="Striated_Muscle_Regulatory"/>
</dbReference>
<keyword evidence="7" id="KW-1185">Reference proteome</keyword>
<evidence type="ECO:0000256" key="2">
    <source>
        <dbReference type="SAM" id="MobiDB-lite"/>
    </source>
</evidence>
<reference evidence="6 7" key="1">
    <citation type="journal article" date="2016" name="Nat. Commun.">
        <title>Extremotolerant tardigrade genome and improved radiotolerance of human cultured cells by tardigrade-unique protein.</title>
        <authorList>
            <person name="Hashimoto T."/>
            <person name="Horikawa D.D."/>
            <person name="Saito Y."/>
            <person name="Kuwahara H."/>
            <person name="Kozuka-Hata H."/>
            <person name="Shin-I T."/>
            <person name="Minakuchi Y."/>
            <person name="Ohishi K."/>
            <person name="Motoyama A."/>
            <person name="Aizu T."/>
            <person name="Enomoto A."/>
            <person name="Kondo K."/>
            <person name="Tanaka S."/>
            <person name="Hara Y."/>
            <person name="Koshikawa S."/>
            <person name="Sagara H."/>
            <person name="Miura T."/>
            <person name="Yokobori S."/>
            <person name="Miyagawa K."/>
            <person name="Suzuki Y."/>
            <person name="Kubo T."/>
            <person name="Oyama M."/>
            <person name="Kohara Y."/>
            <person name="Fujiyama A."/>
            <person name="Arakawa K."/>
            <person name="Katayama T."/>
            <person name="Toyoda A."/>
            <person name="Kunieda T."/>
        </authorList>
    </citation>
    <scope>NUCLEOTIDE SEQUENCE [LARGE SCALE GENOMIC DNA]</scope>
    <source>
        <strain evidence="6 7">YOKOZUNA-1</strain>
    </source>
</reference>
<dbReference type="SMART" id="SM00060">
    <property type="entry name" value="FN3"/>
    <property type="match status" value="2"/>
</dbReference>
<dbReference type="SMART" id="SM00408">
    <property type="entry name" value="IGc2"/>
    <property type="match status" value="1"/>
</dbReference>
<evidence type="ECO:0000259" key="5">
    <source>
        <dbReference type="PROSITE" id="PS50853"/>
    </source>
</evidence>
<dbReference type="AlphaFoldDB" id="A0A1D1V718"/>
<evidence type="ECO:0008006" key="8">
    <source>
        <dbReference type="Google" id="ProtNLM"/>
    </source>
</evidence>
<evidence type="ECO:0000256" key="3">
    <source>
        <dbReference type="SAM" id="Phobius"/>
    </source>
</evidence>
<dbReference type="InterPro" id="IPR003599">
    <property type="entry name" value="Ig_sub"/>
</dbReference>
<dbReference type="GO" id="GO:0045214">
    <property type="term" value="P:sarcomere organization"/>
    <property type="evidence" value="ECO:0007669"/>
    <property type="project" value="TreeGrafter"/>
</dbReference>
<feature type="domain" description="Fibronectin type-III" evidence="5">
    <location>
        <begin position="261"/>
        <end position="364"/>
    </location>
</feature>
<keyword evidence="1" id="KW-0677">Repeat</keyword>
<dbReference type="InterPro" id="IPR036179">
    <property type="entry name" value="Ig-like_dom_sf"/>
</dbReference>
<name>A0A1D1V718_RAMVA</name>
<dbReference type="Pfam" id="PF01682">
    <property type="entry name" value="DB"/>
    <property type="match status" value="2"/>
</dbReference>
<dbReference type="Proteomes" id="UP000186922">
    <property type="component" value="Unassembled WGS sequence"/>
</dbReference>
<organism evidence="6 7">
    <name type="scientific">Ramazzottius varieornatus</name>
    <name type="common">Water bear</name>
    <name type="synonym">Tardigrade</name>
    <dbReference type="NCBI Taxonomy" id="947166"/>
    <lineage>
        <taxon>Eukaryota</taxon>
        <taxon>Metazoa</taxon>
        <taxon>Ecdysozoa</taxon>
        <taxon>Tardigrada</taxon>
        <taxon>Eutardigrada</taxon>
        <taxon>Parachela</taxon>
        <taxon>Hypsibioidea</taxon>
        <taxon>Ramazzottiidae</taxon>
        <taxon>Ramazzottius</taxon>
    </lineage>
</organism>
<feature type="domain" description="Fibronectin type-III" evidence="5">
    <location>
        <begin position="523"/>
        <end position="616"/>
    </location>
</feature>
<gene>
    <name evidence="6" type="primary">RvY_08108-1</name>
    <name evidence="6" type="synonym">RvY_08108.1</name>
    <name evidence="6" type="ORF">RvY_08108</name>
</gene>
<feature type="domain" description="Ig-like" evidence="4">
    <location>
        <begin position="33"/>
        <end position="133"/>
    </location>
</feature>
<keyword evidence="3" id="KW-1133">Transmembrane helix</keyword>
<dbReference type="Pfam" id="PF00041">
    <property type="entry name" value="fn3"/>
    <property type="match status" value="2"/>
</dbReference>
<keyword evidence="3" id="KW-0812">Transmembrane</keyword>
<feature type="transmembrane region" description="Helical" evidence="3">
    <location>
        <begin position="635"/>
        <end position="658"/>
    </location>
</feature>
<evidence type="ECO:0000313" key="6">
    <source>
        <dbReference type="EMBL" id="GAU96700.1"/>
    </source>
</evidence>
<evidence type="ECO:0000256" key="1">
    <source>
        <dbReference type="ARBA" id="ARBA00022737"/>
    </source>
</evidence>
<dbReference type="PANTHER" id="PTHR13817">
    <property type="entry name" value="TITIN"/>
    <property type="match status" value="1"/>
</dbReference>
<dbReference type="GO" id="GO:0031430">
    <property type="term" value="C:M band"/>
    <property type="evidence" value="ECO:0007669"/>
    <property type="project" value="TreeGrafter"/>
</dbReference>
<protein>
    <recommendedName>
        <fullName evidence="8">Fibronectin type-III domain-containing protein</fullName>
    </recommendedName>
</protein>
<dbReference type="SUPFAM" id="SSF49265">
    <property type="entry name" value="Fibronectin type III"/>
    <property type="match status" value="1"/>
</dbReference>
<keyword evidence="3" id="KW-0472">Membrane</keyword>
<dbReference type="InterPro" id="IPR002602">
    <property type="entry name" value="DB"/>
</dbReference>
<evidence type="ECO:0000259" key="4">
    <source>
        <dbReference type="PROSITE" id="PS50835"/>
    </source>
</evidence>
<proteinExistence type="predicted"/>
<dbReference type="CDD" id="cd00063">
    <property type="entry name" value="FN3"/>
    <property type="match status" value="2"/>
</dbReference>